<dbReference type="EMBL" id="KN585517">
    <property type="protein sequence ID" value="KHJ81791.1"/>
    <property type="molecule type" value="Genomic_DNA"/>
</dbReference>
<protein>
    <recommendedName>
        <fullName evidence="3">DNA methyltransferase 1-associated 1 domain-containing protein</fullName>
    </recommendedName>
</protein>
<proteinExistence type="predicted"/>
<gene>
    <name evidence="4" type="ORF">OESDEN_18521</name>
</gene>
<feature type="region of interest" description="Disordered" evidence="2">
    <location>
        <begin position="1"/>
        <end position="27"/>
    </location>
</feature>
<dbReference type="GO" id="GO:0045892">
    <property type="term" value="P:negative regulation of DNA-templated transcription"/>
    <property type="evidence" value="ECO:0007669"/>
    <property type="project" value="InterPro"/>
</dbReference>
<keyword evidence="1" id="KW-0175">Coiled coil</keyword>
<dbReference type="OrthoDB" id="19740at2759"/>
<evidence type="ECO:0000313" key="4">
    <source>
        <dbReference type="EMBL" id="KHJ81791.1"/>
    </source>
</evidence>
<dbReference type="Proteomes" id="UP000053660">
    <property type="component" value="Unassembled WGS sequence"/>
</dbReference>
<reference evidence="4 5" key="1">
    <citation type="submission" date="2014-03" db="EMBL/GenBank/DDBJ databases">
        <title>Draft genome of the hookworm Oesophagostomum dentatum.</title>
        <authorList>
            <person name="Mitreva M."/>
        </authorList>
    </citation>
    <scope>NUCLEOTIDE SEQUENCE [LARGE SCALE GENOMIC DNA]</scope>
    <source>
        <strain evidence="4 5">OD-Hann</strain>
    </source>
</reference>
<name>A0A0B1SD16_OESDE</name>
<evidence type="ECO:0000256" key="1">
    <source>
        <dbReference type="SAM" id="Coils"/>
    </source>
</evidence>
<dbReference type="AlphaFoldDB" id="A0A0B1SD16"/>
<sequence length="135" mass="14956">MRISTVTEGGLDPEEVTGEEGAPNMNPMGTEAIVAAYNEFRSQIILLQELKSTLQTAEFELETLRNRLVEEGKEPFEIEPRMRISTVTEGGLDPEEVTGEEGAPSPKEKAGLRLRFTGGKYEVKKDVITLKTVKM</sequence>
<feature type="coiled-coil region" evidence="1">
    <location>
        <begin position="47"/>
        <end position="74"/>
    </location>
</feature>
<organism evidence="4 5">
    <name type="scientific">Oesophagostomum dentatum</name>
    <name type="common">Nodular worm</name>
    <dbReference type="NCBI Taxonomy" id="61180"/>
    <lineage>
        <taxon>Eukaryota</taxon>
        <taxon>Metazoa</taxon>
        <taxon>Ecdysozoa</taxon>
        <taxon>Nematoda</taxon>
        <taxon>Chromadorea</taxon>
        <taxon>Rhabditida</taxon>
        <taxon>Rhabditina</taxon>
        <taxon>Rhabditomorpha</taxon>
        <taxon>Strongyloidea</taxon>
        <taxon>Strongylidae</taxon>
        <taxon>Oesophagostomum</taxon>
    </lineage>
</organism>
<feature type="domain" description="DNA methyltransferase 1-associated 1" evidence="3">
    <location>
        <begin position="24"/>
        <end position="68"/>
    </location>
</feature>
<feature type="region of interest" description="Disordered" evidence="2">
    <location>
        <begin position="87"/>
        <end position="110"/>
    </location>
</feature>
<dbReference type="Pfam" id="PF05499">
    <property type="entry name" value="DMAP1"/>
    <property type="match status" value="1"/>
</dbReference>
<evidence type="ECO:0000259" key="3">
    <source>
        <dbReference type="Pfam" id="PF05499"/>
    </source>
</evidence>
<keyword evidence="5" id="KW-1185">Reference proteome</keyword>
<dbReference type="GO" id="GO:0005634">
    <property type="term" value="C:nucleus"/>
    <property type="evidence" value="ECO:0007669"/>
    <property type="project" value="InterPro"/>
</dbReference>
<evidence type="ECO:0000256" key="2">
    <source>
        <dbReference type="SAM" id="MobiDB-lite"/>
    </source>
</evidence>
<dbReference type="InterPro" id="IPR008468">
    <property type="entry name" value="DMAP1"/>
</dbReference>
<accession>A0A0B1SD16</accession>
<evidence type="ECO:0000313" key="5">
    <source>
        <dbReference type="Proteomes" id="UP000053660"/>
    </source>
</evidence>